<dbReference type="RefSeq" id="WP_197116096.1">
    <property type="nucleotide sequence ID" value="NZ_JACBXQ010000006.1"/>
</dbReference>
<evidence type="ECO:0000256" key="2">
    <source>
        <dbReference type="ARBA" id="ARBA00023315"/>
    </source>
</evidence>
<dbReference type="InterPro" id="IPR016039">
    <property type="entry name" value="Thiolase-like"/>
</dbReference>
<dbReference type="EC" id="2.3.1.180" evidence="5"/>
<evidence type="ECO:0000259" key="4">
    <source>
        <dbReference type="Pfam" id="PF08545"/>
    </source>
</evidence>
<gene>
    <name evidence="5" type="ORF">HZY91_09930</name>
</gene>
<dbReference type="GO" id="GO:0033818">
    <property type="term" value="F:beta-ketoacyl-acyl-carrier-protein synthase III activity"/>
    <property type="evidence" value="ECO:0007669"/>
    <property type="project" value="UniProtKB-EC"/>
</dbReference>
<organism evidence="5 6">
    <name type="scientific">Facklamia lactis</name>
    <dbReference type="NCBI Taxonomy" id="2749967"/>
    <lineage>
        <taxon>Bacteria</taxon>
        <taxon>Bacillati</taxon>
        <taxon>Bacillota</taxon>
        <taxon>Bacilli</taxon>
        <taxon>Lactobacillales</taxon>
        <taxon>Aerococcaceae</taxon>
        <taxon>Facklamia</taxon>
    </lineage>
</organism>
<dbReference type="EMBL" id="JACBXQ010000006">
    <property type="protein sequence ID" value="MBG9987184.1"/>
    <property type="molecule type" value="Genomic_DNA"/>
</dbReference>
<reference evidence="5 6" key="1">
    <citation type="submission" date="2020-07" db="EMBL/GenBank/DDBJ databases">
        <title>Facklamia lactis sp. nov., isolated from raw milk.</title>
        <authorList>
            <person name="Doll E.V."/>
            <person name="Huptas C."/>
            <person name="Staib L."/>
            <person name="Wenning M."/>
            <person name="Scherer S."/>
        </authorList>
    </citation>
    <scope>NUCLEOTIDE SEQUENCE [LARGE SCALE GENOMIC DNA]</scope>
    <source>
        <strain evidence="5 6">DSM 111018</strain>
    </source>
</reference>
<name>A0ABS0LV66_9LACT</name>
<dbReference type="Pfam" id="PF08541">
    <property type="entry name" value="ACP_syn_III_C"/>
    <property type="match status" value="1"/>
</dbReference>
<protein>
    <submittedName>
        <fullName evidence="5">Beta-ketoacyl-ACP synthase 3</fullName>
        <ecNumber evidence="5">2.3.1.180</ecNumber>
    </submittedName>
</protein>
<dbReference type="SUPFAM" id="SSF53901">
    <property type="entry name" value="Thiolase-like"/>
    <property type="match status" value="1"/>
</dbReference>
<evidence type="ECO:0000313" key="6">
    <source>
        <dbReference type="Proteomes" id="UP000721415"/>
    </source>
</evidence>
<evidence type="ECO:0000256" key="1">
    <source>
        <dbReference type="ARBA" id="ARBA00022679"/>
    </source>
</evidence>
<proteinExistence type="predicted"/>
<dbReference type="InterPro" id="IPR013751">
    <property type="entry name" value="ACP_syn_III_N"/>
</dbReference>
<accession>A0ABS0LV66</accession>
<comment type="caution">
    <text evidence="5">The sequence shown here is derived from an EMBL/GenBank/DDBJ whole genome shotgun (WGS) entry which is preliminary data.</text>
</comment>
<feature type="domain" description="Beta-ketoacyl-[acyl-carrier-protein] synthase III N-terminal" evidence="4">
    <location>
        <begin position="103"/>
        <end position="168"/>
    </location>
</feature>
<sequence length="311" mass="34160">MGHIIQTGSFLPGNKITNDKLIQRTQIDSNDDWIQQRTGIKSRYWAEESLISLGINAAKKIVQSSQLSDIKLVVVASMSSYLPTPSLANQLIAAIGAENAWGFDINGACSGFVMALEVANALSQQYTEGYTLVLGIEKMSQILNPDDRSTIILFGDGAGGLLIENNGKALPEFCSQQLAQADSERAITVDVSYCQNNAVMEMKGREVFNFVMRQVIPTLKDFIEEHQLSFDYLIAHQANQRLLDLMEQKLSIEKEKIPSNIASVANLSAASIPVLLDKLVQEKKVRLEGKQQVVLTGFGAGLAWGHQSFKL</sequence>
<dbReference type="PANTHER" id="PTHR34069:SF2">
    <property type="entry name" value="BETA-KETOACYL-[ACYL-CARRIER-PROTEIN] SYNTHASE III"/>
    <property type="match status" value="1"/>
</dbReference>
<evidence type="ECO:0000313" key="5">
    <source>
        <dbReference type="EMBL" id="MBG9987184.1"/>
    </source>
</evidence>
<dbReference type="InterPro" id="IPR013747">
    <property type="entry name" value="ACP_syn_III_C"/>
</dbReference>
<dbReference type="Gene3D" id="3.40.47.10">
    <property type="match status" value="1"/>
</dbReference>
<keyword evidence="2 5" id="KW-0012">Acyltransferase</keyword>
<dbReference type="CDD" id="cd00830">
    <property type="entry name" value="KAS_III"/>
    <property type="match status" value="1"/>
</dbReference>
<dbReference type="Pfam" id="PF08545">
    <property type="entry name" value="ACP_syn_III"/>
    <property type="match status" value="1"/>
</dbReference>
<evidence type="ECO:0000259" key="3">
    <source>
        <dbReference type="Pfam" id="PF08541"/>
    </source>
</evidence>
<dbReference type="Proteomes" id="UP000721415">
    <property type="component" value="Unassembled WGS sequence"/>
</dbReference>
<keyword evidence="6" id="KW-1185">Reference proteome</keyword>
<feature type="domain" description="Beta-ketoacyl-[acyl-carrier-protein] synthase III C-terminal" evidence="3">
    <location>
        <begin position="230"/>
        <end position="309"/>
    </location>
</feature>
<dbReference type="NCBIfam" id="NF006829">
    <property type="entry name" value="PRK09352.1"/>
    <property type="match status" value="1"/>
</dbReference>
<dbReference type="PANTHER" id="PTHR34069">
    <property type="entry name" value="3-OXOACYL-[ACYL-CARRIER-PROTEIN] SYNTHASE 3"/>
    <property type="match status" value="1"/>
</dbReference>
<keyword evidence="1 5" id="KW-0808">Transferase</keyword>